<dbReference type="EMBL" id="BEZZ01000223">
    <property type="protein sequence ID" value="GCC28870.1"/>
    <property type="molecule type" value="Genomic_DNA"/>
</dbReference>
<feature type="compositionally biased region" description="Basic and acidic residues" evidence="1">
    <location>
        <begin position="9"/>
        <end position="37"/>
    </location>
</feature>
<comment type="caution">
    <text evidence="2">The sequence shown here is derived from an EMBL/GenBank/DDBJ whole genome shotgun (WGS) entry which is preliminary data.</text>
</comment>
<dbReference type="OrthoDB" id="10453499at2759"/>
<feature type="region of interest" description="Disordered" evidence="1">
    <location>
        <begin position="1"/>
        <end position="37"/>
    </location>
</feature>
<evidence type="ECO:0000313" key="2">
    <source>
        <dbReference type="EMBL" id="GCC28870.1"/>
    </source>
</evidence>
<keyword evidence="3" id="KW-1185">Reference proteome</keyword>
<name>A0A401SEW2_CHIPU</name>
<dbReference type="AlphaFoldDB" id="A0A401SEW2"/>
<gene>
    <name evidence="2" type="ORF">chiPu_0007304</name>
</gene>
<evidence type="ECO:0000256" key="1">
    <source>
        <dbReference type="SAM" id="MobiDB-lite"/>
    </source>
</evidence>
<sequence length="87" mass="9675">MYGDFRSVPAEHIDHKDDRDKPNAKLEDPENDRGRLESLKVIDSQCLGSGKKVGPASKCLTISLRKDVVGHHGEMLIRHPKVNCGLD</sequence>
<reference evidence="2 3" key="1">
    <citation type="journal article" date="2018" name="Nat. Ecol. Evol.">
        <title>Shark genomes provide insights into elasmobranch evolution and the origin of vertebrates.</title>
        <authorList>
            <person name="Hara Y"/>
            <person name="Yamaguchi K"/>
            <person name="Onimaru K"/>
            <person name="Kadota M"/>
            <person name="Koyanagi M"/>
            <person name="Keeley SD"/>
            <person name="Tatsumi K"/>
            <person name="Tanaka K"/>
            <person name="Motone F"/>
            <person name="Kageyama Y"/>
            <person name="Nozu R"/>
            <person name="Adachi N"/>
            <person name="Nishimura O"/>
            <person name="Nakagawa R"/>
            <person name="Tanegashima C"/>
            <person name="Kiyatake I"/>
            <person name="Matsumoto R"/>
            <person name="Murakumo K"/>
            <person name="Nishida K"/>
            <person name="Terakita A"/>
            <person name="Kuratani S"/>
            <person name="Sato K"/>
            <person name="Hyodo S Kuraku.S."/>
        </authorList>
    </citation>
    <scope>NUCLEOTIDE SEQUENCE [LARGE SCALE GENOMIC DNA]</scope>
</reference>
<organism evidence="2 3">
    <name type="scientific">Chiloscyllium punctatum</name>
    <name type="common">Brownbanded bambooshark</name>
    <name type="synonym">Hemiscyllium punctatum</name>
    <dbReference type="NCBI Taxonomy" id="137246"/>
    <lineage>
        <taxon>Eukaryota</taxon>
        <taxon>Metazoa</taxon>
        <taxon>Chordata</taxon>
        <taxon>Craniata</taxon>
        <taxon>Vertebrata</taxon>
        <taxon>Chondrichthyes</taxon>
        <taxon>Elasmobranchii</taxon>
        <taxon>Galeomorphii</taxon>
        <taxon>Galeoidea</taxon>
        <taxon>Orectolobiformes</taxon>
        <taxon>Hemiscylliidae</taxon>
        <taxon>Chiloscyllium</taxon>
    </lineage>
</organism>
<accession>A0A401SEW2</accession>
<proteinExistence type="predicted"/>
<dbReference type="Proteomes" id="UP000287033">
    <property type="component" value="Unassembled WGS sequence"/>
</dbReference>
<protein>
    <submittedName>
        <fullName evidence="2">Uncharacterized protein</fullName>
    </submittedName>
</protein>
<evidence type="ECO:0000313" key="3">
    <source>
        <dbReference type="Proteomes" id="UP000287033"/>
    </source>
</evidence>